<dbReference type="InterPro" id="IPR000030">
    <property type="entry name" value="PPE_dom"/>
</dbReference>
<organism evidence="4 5">
    <name type="scientific">Saccharopolyspora erythraea</name>
    <name type="common">Streptomyces erythraeus</name>
    <dbReference type="NCBI Taxonomy" id="1836"/>
    <lineage>
        <taxon>Bacteria</taxon>
        <taxon>Bacillati</taxon>
        <taxon>Actinomycetota</taxon>
        <taxon>Actinomycetes</taxon>
        <taxon>Pseudonocardiales</taxon>
        <taxon>Pseudonocardiaceae</taxon>
        <taxon>Saccharopolyspora</taxon>
    </lineage>
</organism>
<feature type="compositionally biased region" description="Low complexity" evidence="2">
    <location>
        <begin position="253"/>
        <end position="262"/>
    </location>
</feature>
<feature type="compositionally biased region" description="Basic and acidic residues" evidence="2">
    <location>
        <begin position="263"/>
        <end position="276"/>
    </location>
</feature>
<evidence type="ECO:0000313" key="5">
    <source>
        <dbReference type="Proteomes" id="UP001500729"/>
    </source>
</evidence>
<evidence type="ECO:0000256" key="1">
    <source>
        <dbReference type="ARBA" id="ARBA00010652"/>
    </source>
</evidence>
<dbReference type="SUPFAM" id="SSF140459">
    <property type="entry name" value="PE/PPE dimer-like"/>
    <property type="match status" value="1"/>
</dbReference>
<evidence type="ECO:0000313" key="4">
    <source>
        <dbReference type="EMBL" id="GAA0535409.1"/>
    </source>
</evidence>
<accession>A0ABP3N858</accession>
<evidence type="ECO:0000259" key="3">
    <source>
        <dbReference type="Pfam" id="PF00823"/>
    </source>
</evidence>
<keyword evidence="5" id="KW-1185">Reference proteome</keyword>
<reference evidence="5" key="1">
    <citation type="journal article" date="2019" name="Int. J. Syst. Evol. Microbiol.">
        <title>The Global Catalogue of Microorganisms (GCM) 10K type strain sequencing project: providing services to taxonomists for standard genome sequencing and annotation.</title>
        <authorList>
            <consortium name="The Broad Institute Genomics Platform"/>
            <consortium name="The Broad Institute Genome Sequencing Center for Infectious Disease"/>
            <person name="Wu L."/>
            <person name="Ma J."/>
        </authorList>
    </citation>
    <scope>NUCLEOTIDE SEQUENCE [LARGE SCALE GENOMIC DNA]</scope>
    <source>
        <strain evidence="5">JCM 10303</strain>
    </source>
</reference>
<dbReference type="Pfam" id="PF00823">
    <property type="entry name" value="PPE"/>
    <property type="match status" value="1"/>
</dbReference>
<feature type="region of interest" description="Disordered" evidence="2">
    <location>
        <begin position="207"/>
        <end position="304"/>
    </location>
</feature>
<name>A0ABP3N858_SACER</name>
<dbReference type="EMBL" id="BAAAGS010000024">
    <property type="protein sequence ID" value="GAA0535409.1"/>
    <property type="molecule type" value="Genomic_DNA"/>
</dbReference>
<dbReference type="Gene3D" id="1.20.1260.20">
    <property type="entry name" value="PPE superfamily"/>
    <property type="match status" value="1"/>
</dbReference>
<sequence length="304" mass="31571">MGDHRWQGYRHEELFDQIHQGPGPSGSSDSIRRWSELTRALGEIDSGLATALAGAMSGWQGAAADSARDGLRPLGDWAMQAQQAADAMRDRAEQQAEFISKARADMPPPVPVTAEEPGAAESMLTHLFGGQTDYEVQESQRDAAEQRAFAVMRTYEASTTANTTSLASFTPPPQVVVDAPVKSTSPIPGGQQSITISWGASTPAVPAARSATGAATRGSATRSASRAPGGAPARGSGPRPGGGGPARPGGGAPARTGGAAPRPRSDEPEAFDREVTEEFGSPGGFFDEPRTLSRPVIGGEPGRW</sequence>
<gene>
    <name evidence="4" type="ORF">GCM10009533_38200</name>
</gene>
<feature type="domain" description="PPE" evidence="3">
    <location>
        <begin position="17"/>
        <end position="166"/>
    </location>
</feature>
<feature type="compositionally biased region" description="Low complexity" evidence="2">
    <location>
        <begin position="207"/>
        <end position="237"/>
    </location>
</feature>
<dbReference type="RefSeq" id="WP_009945111.1">
    <property type="nucleotide sequence ID" value="NZ_BAAAGS010000024.1"/>
</dbReference>
<comment type="caution">
    <text evidence="4">The sequence shown here is derived from an EMBL/GenBank/DDBJ whole genome shotgun (WGS) entry which is preliminary data.</text>
</comment>
<feature type="compositionally biased region" description="Gly residues" evidence="2">
    <location>
        <begin position="238"/>
        <end position="252"/>
    </location>
</feature>
<dbReference type="InterPro" id="IPR038332">
    <property type="entry name" value="PPE_sf"/>
</dbReference>
<comment type="similarity">
    <text evidence="1">Belongs to the mycobacterial PPE family.</text>
</comment>
<proteinExistence type="inferred from homology"/>
<evidence type="ECO:0000256" key="2">
    <source>
        <dbReference type="SAM" id="MobiDB-lite"/>
    </source>
</evidence>
<protein>
    <recommendedName>
        <fullName evidence="3">PPE domain-containing protein</fullName>
    </recommendedName>
</protein>
<dbReference type="Proteomes" id="UP001500729">
    <property type="component" value="Unassembled WGS sequence"/>
</dbReference>